<dbReference type="SUPFAM" id="SSF53448">
    <property type="entry name" value="Nucleotide-diphospho-sugar transferases"/>
    <property type="match status" value="1"/>
</dbReference>
<evidence type="ECO:0000313" key="6">
    <source>
        <dbReference type="Proteomes" id="UP001157034"/>
    </source>
</evidence>
<reference evidence="6" key="1">
    <citation type="journal article" date="2019" name="Int. J. Syst. Evol. Microbiol.">
        <title>The Global Catalogue of Microorganisms (GCM) 10K type strain sequencing project: providing services to taxonomists for standard genome sequencing and annotation.</title>
        <authorList>
            <consortium name="The Broad Institute Genomics Platform"/>
            <consortium name="The Broad Institute Genome Sequencing Center for Infectious Disease"/>
            <person name="Wu L."/>
            <person name="Ma J."/>
        </authorList>
    </citation>
    <scope>NUCLEOTIDE SEQUENCE [LARGE SCALE GENOMIC DNA]</scope>
    <source>
        <strain evidence="6">NBRC 108894</strain>
    </source>
</reference>
<dbReference type="EMBL" id="BSVB01000001">
    <property type="protein sequence ID" value="GMA95520.1"/>
    <property type="molecule type" value="Genomic_DNA"/>
</dbReference>
<proteinExistence type="inferred from homology"/>
<gene>
    <name evidence="5" type="ORF">GCM10025881_23440</name>
</gene>
<sequence length="255" mass="27338">MTALVCIPTYDEAPTIRAIVQRTLAAVPDAHILIADDDSPDGTGAIADGLARADARVHVLHRAGKQGLGAAYLAAFAWGSARGYDVLVEMDADGSHRPEQLPALLAALETHDVAIGSRWVPGGSVHGWPLPRRLISRAGSLYARIALGIDEHDATSGFRAYRADAIRAIGPQAIASEGYSFQIELLWKAVLAGLRIAEVPITFTDRQLGQSKMSTRIVLEAIARVTRWGVAGLPTRRRRAVARRVRIAAPVVSHV</sequence>
<dbReference type="PANTHER" id="PTHR43398:SF1">
    <property type="entry name" value="DOLICHOL-PHOSPHATE MANNOSYLTRANSFERASE SUBUNIT 1"/>
    <property type="match status" value="1"/>
</dbReference>
<dbReference type="CDD" id="cd06442">
    <property type="entry name" value="DPM1_like"/>
    <property type="match status" value="1"/>
</dbReference>
<accession>A0ABQ6K4G4</accession>
<dbReference type="Pfam" id="PF00535">
    <property type="entry name" value="Glycos_transf_2"/>
    <property type="match status" value="1"/>
</dbReference>
<comment type="similarity">
    <text evidence="1">Belongs to the glycosyltransferase 2 family.</text>
</comment>
<dbReference type="InterPro" id="IPR001173">
    <property type="entry name" value="Glyco_trans_2-like"/>
</dbReference>
<dbReference type="RefSeq" id="WP_284254284.1">
    <property type="nucleotide sequence ID" value="NZ_BAAAQO010000002.1"/>
</dbReference>
<keyword evidence="2 5" id="KW-0328">Glycosyltransferase</keyword>
<evidence type="ECO:0000256" key="2">
    <source>
        <dbReference type="ARBA" id="ARBA00022676"/>
    </source>
</evidence>
<keyword evidence="3" id="KW-0808">Transferase</keyword>
<name>A0ABQ6K4G4_9MICO</name>
<organism evidence="5 6">
    <name type="scientific">Pseudolysinimonas kribbensis</name>
    <dbReference type="NCBI Taxonomy" id="433641"/>
    <lineage>
        <taxon>Bacteria</taxon>
        <taxon>Bacillati</taxon>
        <taxon>Actinomycetota</taxon>
        <taxon>Actinomycetes</taxon>
        <taxon>Micrococcales</taxon>
        <taxon>Microbacteriaceae</taxon>
        <taxon>Pseudolysinimonas</taxon>
    </lineage>
</organism>
<dbReference type="InterPro" id="IPR039528">
    <property type="entry name" value="DPM1-like"/>
</dbReference>
<dbReference type="InterPro" id="IPR029044">
    <property type="entry name" value="Nucleotide-diphossugar_trans"/>
</dbReference>
<evidence type="ECO:0000256" key="1">
    <source>
        <dbReference type="ARBA" id="ARBA00006739"/>
    </source>
</evidence>
<protein>
    <submittedName>
        <fullName evidence="5">Dolichol-phosphate mannosyltransferase</fullName>
    </submittedName>
</protein>
<comment type="caution">
    <text evidence="5">The sequence shown here is derived from an EMBL/GenBank/DDBJ whole genome shotgun (WGS) entry which is preliminary data.</text>
</comment>
<keyword evidence="6" id="KW-1185">Reference proteome</keyword>
<feature type="domain" description="Glycosyltransferase 2-like" evidence="4">
    <location>
        <begin position="5"/>
        <end position="169"/>
    </location>
</feature>
<evidence type="ECO:0000259" key="4">
    <source>
        <dbReference type="Pfam" id="PF00535"/>
    </source>
</evidence>
<dbReference type="GO" id="GO:0016757">
    <property type="term" value="F:glycosyltransferase activity"/>
    <property type="evidence" value="ECO:0007669"/>
    <property type="project" value="UniProtKB-KW"/>
</dbReference>
<dbReference type="Proteomes" id="UP001157034">
    <property type="component" value="Unassembled WGS sequence"/>
</dbReference>
<dbReference type="PANTHER" id="PTHR43398">
    <property type="entry name" value="DOLICHOL-PHOSPHATE MANNOSYLTRANSFERASE SUBUNIT 1"/>
    <property type="match status" value="1"/>
</dbReference>
<dbReference type="Gene3D" id="3.90.550.10">
    <property type="entry name" value="Spore Coat Polysaccharide Biosynthesis Protein SpsA, Chain A"/>
    <property type="match status" value="1"/>
</dbReference>
<evidence type="ECO:0000256" key="3">
    <source>
        <dbReference type="ARBA" id="ARBA00022679"/>
    </source>
</evidence>
<evidence type="ECO:0000313" key="5">
    <source>
        <dbReference type="EMBL" id="GMA95520.1"/>
    </source>
</evidence>